<keyword evidence="10" id="KW-1185">Reference proteome</keyword>
<comment type="similarity">
    <text evidence="2">Belongs to the Ro 60 kDa family.</text>
</comment>
<evidence type="ECO:0000256" key="5">
    <source>
        <dbReference type="ARBA" id="ARBA00022884"/>
    </source>
</evidence>
<comment type="subcellular location">
    <subcellularLocation>
        <location evidence="1">Cytoplasm</location>
    </subcellularLocation>
</comment>
<feature type="region of interest" description="Disordered" evidence="7">
    <location>
        <begin position="1"/>
        <end position="29"/>
    </location>
</feature>
<evidence type="ECO:0000313" key="10">
    <source>
        <dbReference type="Proteomes" id="UP000638560"/>
    </source>
</evidence>
<feature type="domain" description="TROVE" evidence="8">
    <location>
        <begin position="23"/>
        <end position="356"/>
    </location>
</feature>
<dbReference type="PANTHER" id="PTHR14202:SF0">
    <property type="entry name" value="RNA-BINDING PROTEIN RO60"/>
    <property type="match status" value="1"/>
</dbReference>
<dbReference type="SUPFAM" id="SSF140864">
    <property type="entry name" value="TROVE domain-like"/>
    <property type="match status" value="1"/>
</dbReference>
<dbReference type="PANTHER" id="PTHR14202">
    <property type="entry name" value="60 KDA RIBONUCLEOPROTEIN SSA/RO"/>
    <property type="match status" value="1"/>
</dbReference>
<evidence type="ECO:0000256" key="1">
    <source>
        <dbReference type="ARBA" id="ARBA00004496"/>
    </source>
</evidence>
<evidence type="ECO:0000256" key="7">
    <source>
        <dbReference type="SAM" id="MobiDB-lite"/>
    </source>
</evidence>
<organism evidence="9 10">
    <name type="scientific">Plantactinospora alkalitolerans</name>
    <dbReference type="NCBI Taxonomy" id="2789879"/>
    <lineage>
        <taxon>Bacteria</taxon>
        <taxon>Bacillati</taxon>
        <taxon>Actinomycetota</taxon>
        <taxon>Actinomycetes</taxon>
        <taxon>Micromonosporales</taxon>
        <taxon>Micromonosporaceae</taxon>
        <taxon>Plantactinospora</taxon>
    </lineage>
</organism>
<sequence>MSTFNKTRVRPAVTSPVRTEGAAVGAGGRPGHLRDAVSELYLLGISLMNVRQNKFHEQADARLDRFRDLVAAVTVSDPAWLAGFLPWLRREGNLRTAPLIGAAEFVAARRGQPDPAGQVPEVVDGVLQRADEPGEILAYYTSRYGMSLPKGLKKGVARAVLRLYGEYGWAKYDRVEAAFRFARVLDLVHPASSDETQRTLFGYLHGEMRGRAGEIPAELAMLRSRSELTAVPLDGRRAALLAPDGTDRLRAAGMTWRAVAGWLQRPLDADVWSQIIPTMGYQALLTNLRNFDDAGVSDEVAERVAARIADPEKVAGSRLFPFQIFAAYKALESLRWGQPLEKALQASLANVPSLPGRTLVLVDQSPSMFPGYSFSSKQEREHVANNDLATLFGGAVALRAADATLVGYGAQSYRVPFRRGGALLRLMGQFHSVDGTDTFGAAGDHFAGHDRVVIVTDEQNTAHRYRSIDEVVPTTVPVYTWNIAGYRVGSTASGSGTRHTFGGLTDQAFRAVGLIEQGRSQSWPW</sequence>
<dbReference type="EMBL" id="JADPUN010000422">
    <property type="protein sequence ID" value="MBF9135221.1"/>
    <property type="molecule type" value="Genomic_DNA"/>
</dbReference>
<dbReference type="InterPro" id="IPR008858">
    <property type="entry name" value="TROVE_dom"/>
</dbReference>
<keyword evidence="4" id="KW-0479">Metal-binding</keyword>
<dbReference type="SUPFAM" id="SSF53300">
    <property type="entry name" value="vWA-like"/>
    <property type="match status" value="1"/>
</dbReference>
<dbReference type="InterPro" id="IPR040322">
    <property type="entry name" value="TROVE2"/>
</dbReference>
<gene>
    <name evidence="9" type="ORF">I0C86_40955</name>
</gene>
<dbReference type="PROSITE" id="PS50988">
    <property type="entry name" value="TROVE"/>
    <property type="match status" value="1"/>
</dbReference>
<keyword evidence="5" id="KW-0694">RNA-binding</keyword>
<proteinExistence type="inferred from homology"/>
<dbReference type="InterPro" id="IPR036465">
    <property type="entry name" value="vWFA_dom_sf"/>
</dbReference>
<dbReference type="Pfam" id="PF05731">
    <property type="entry name" value="TROVE"/>
    <property type="match status" value="1"/>
</dbReference>
<accession>A0ABS0H9S0</accession>
<evidence type="ECO:0000256" key="6">
    <source>
        <dbReference type="ARBA" id="ARBA00023274"/>
    </source>
</evidence>
<evidence type="ECO:0000256" key="4">
    <source>
        <dbReference type="ARBA" id="ARBA00022723"/>
    </source>
</evidence>
<evidence type="ECO:0000259" key="8">
    <source>
        <dbReference type="PROSITE" id="PS50988"/>
    </source>
</evidence>
<reference evidence="9 10" key="1">
    <citation type="submission" date="2020-11" db="EMBL/GenBank/DDBJ databases">
        <title>A novel isolate from a Black sea contaminated sediment with potential to produce alkanes: Plantactinospora alkalitolerans sp. nov.</title>
        <authorList>
            <person name="Carro L."/>
            <person name="Veyisoglu A."/>
            <person name="Guven K."/>
            <person name="Schumann P."/>
            <person name="Klenk H.-P."/>
            <person name="Sahin N."/>
        </authorList>
    </citation>
    <scope>NUCLEOTIDE SEQUENCE [LARGE SCALE GENOMIC DNA]</scope>
    <source>
        <strain evidence="9 10">S1510</strain>
    </source>
</reference>
<dbReference type="Gene3D" id="3.40.50.410">
    <property type="entry name" value="von Willebrand factor, type A domain"/>
    <property type="match status" value="1"/>
</dbReference>
<keyword evidence="3" id="KW-0963">Cytoplasm</keyword>
<comment type="caution">
    <text evidence="9">The sequence shown here is derived from an EMBL/GenBank/DDBJ whole genome shotgun (WGS) entry which is preliminary data.</text>
</comment>
<evidence type="ECO:0000256" key="2">
    <source>
        <dbReference type="ARBA" id="ARBA00007814"/>
    </source>
</evidence>
<keyword evidence="6" id="KW-0687">Ribonucleoprotein</keyword>
<evidence type="ECO:0000256" key="3">
    <source>
        <dbReference type="ARBA" id="ARBA00022490"/>
    </source>
</evidence>
<name>A0ABS0H9S0_9ACTN</name>
<protein>
    <submittedName>
        <fullName evidence="9">TROVE domain-containing protein</fullName>
    </submittedName>
</protein>
<dbReference type="Proteomes" id="UP000638560">
    <property type="component" value="Unassembled WGS sequence"/>
</dbReference>
<dbReference type="InterPro" id="IPR037214">
    <property type="entry name" value="TROVE_dom_sf"/>
</dbReference>
<evidence type="ECO:0000313" key="9">
    <source>
        <dbReference type="EMBL" id="MBF9135221.1"/>
    </source>
</evidence>